<sequence>MHLVAFLVLSAPLLAALITAEVLQVTPENPDAGNRSALAEKHSSTPASSTVASSSSTRMHHENRTQKFDVKNYFRTNATRVGSSNSTDLFGYKRYAPNAVGEQQQPPSNATRQQLFSSATFVTPQSPLPATFSLGFGTGSYSHPTKLHEAAASTSKATNIRTTNVMLPPESLFLFGSGNQRTTSTTISPTDLSTMPHMMEGCMGSGAGLLAATLQPLILFVTVAVALRMCNDML</sequence>
<evidence type="ECO:0000256" key="2">
    <source>
        <dbReference type="SAM" id="Phobius"/>
    </source>
</evidence>
<evidence type="ECO:0000256" key="1">
    <source>
        <dbReference type="SAM" id="MobiDB-lite"/>
    </source>
</evidence>
<accession>A0AAU9FTX0</accession>
<gene>
    <name evidence="4" type="ORF">DMAD_06820</name>
</gene>
<protein>
    <submittedName>
        <fullName evidence="4">Uncharacterized protein</fullName>
    </submittedName>
</protein>
<feature type="compositionally biased region" description="Low complexity" evidence="1">
    <location>
        <begin position="44"/>
        <end position="57"/>
    </location>
</feature>
<feature type="region of interest" description="Disordered" evidence="1">
    <location>
        <begin position="31"/>
        <end position="66"/>
    </location>
</feature>
<feature type="transmembrane region" description="Helical" evidence="2">
    <location>
        <begin position="206"/>
        <end position="227"/>
    </location>
</feature>
<evidence type="ECO:0000313" key="4">
    <source>
        <dbReference type="EMBL" id="BFF98750.1"/>
    </source>
</evidence>
<feature type="chain" id="PRO_5043594343" evidence="3">
    <location>
        <begin position="16"/>
        <end position="234"/>
    </location>
</feature>
<evidence type="ECO:0000313" key="5">
    <source>
        <dbReference type="Proteomes" id="UP001500889"/>
    </source>
</evidence>
<dbReference type="Proteomes" id="UP001500889">
    <property type="component" value="Chromosome J"/>
</dbReference>
<name>A0AAU9FTX0_DROMD</name>
<keyword evidence="2" id="KW-0472">Membrane</keyword>
<evidence type="ECO:0000256" key="3">
    <source>
        <dbReference type="SAM" id="SignalP"/>
    </source>
</evidence>
<feature type="signal peptide" evidence="3">
    <location>
        <begin position="1"/>
        <end position="15"/>
    </location>
</feature>
<dbReference type="AlphaFoldDB" id="A0AAU9FTX0"/>
<dbReference type="EMBL" id="AP029265">
    <property type="protein sequence ID" value="BFF98750.1"/>
    <property type="molecule type" value="Genomic_DNA"/>
</dbReference>
<keyword evidence="2" id="KW-0812">Transmembrane</keyword>
<keyword evidence="2" id="KW-1133">Transmembrane helix</keyword>
<reference evidence="4 5" key="1">
    <citation type="submission" date="2024-02" db="EMBL/GenBank/DDBJ databases">
        <title>A chromosome-level genome assembly of Drosophila madeirensis, a fruit fly species endemic to Madeira island.</title>
        <authorList>
            <person name="Tomihara K."/>
            <person name="Llopart A."/>
            <person name="Yamamoto D."/>
        </authorList>
    </citation>
    <scope>NUCLEOTIDE SEQUENCE [LARGE SCALE GENOMIC DNA]</scope>
    <source>
        <strain evidence="4 5">RF1</strain>
    </source>
</reference>
<organism evidence="4 5">
    <name type="scientific">Drosophila madeirensis</name>
    <name type="common">Fruit fly</name>
    <dbReference type="NCBI Taxonomy" id="30013"/>
    <lineage>
        <taxon>Eukaryota</taxon>
        <taxon>Metazoa</taxon>
        <taxon>Ecdysozoa</taxon>
        <taxon>Arthropoda</taxon>
        <taxon>Hexapoda</taxon>
        <taxon>Insecta</taxon>
        <taxon>Pterygota</taxon>
        <taxon>Neoptera</taxon>
        <taxon>Endopterygota</taxon>
        <taxon>Diptera</taxon>
        <taxon>Brachycera</taxon>
        <taxon>Muscomorpha</taxon>
        <taxon>Ephydroidea</taxon>
        <taxon>Drosophilidae</taxon>
        <taxon>Drosophila</taxon>
        <taxon>Sophophora</taxon>
    </lineage>
</organism>
<keyword evidence="3" id="KW-0732">Signal</keyword>
<proteinExistence type="predicted"/>
<keyword evidence="5" id="KW-1185">Reference proteome</keyword>